<dbReference type="RefSeq" id="WP_145034051.1">
    <property type="nucleotide sequence ID" value="NZ_CP036271.1"/>
</dbReference>
<dbReference type="PANTHER" id="PTHR33406">
    <property type="entry name" value="MEMBRANE PROTEIN MJ1562-RELATED"/>
    <property type="match status" value="1"/>
</dbReference>
<keyword evidence="4 6" id="KW-1133">Transmembrane helix</keyword>
<feature type="transmembrane region" description="Helical" evidence="6">
    <location>
        <begin position="544"/>
        <end position="564"/>
    </location>
</feature>
<feature type="transmembrane region" description="Helical" evidence="6">
    <location>
        <begin position="571"/>
        <end position="593"/>
    </location>
</feature>
<dbReference type="InterPro" id="IPR050545">
    <property type="entry name" value="Mycobact_MmpL"/>
</dbReference>
<protein>
    <submittedName>
        <fullName evidence="8">MMPL family protein</fullName>
    </submittedName>
</protein>
<keyword evidence="9" id="KW-1185">Reference proteome</keyword>
<feature type="transmembrane region" description="Helical" evidence="6">
    <location>
        <begin position="188"/>
        <end position="205"/>
    </location>
</feature>
<proteinExistence type="predicted"/>
<comment type="subcellular location">
    <subcellularLocation>
        <location evidence="1">Cell membrane</location>
        <topology evidence="1">Multi-pass membrane protein</topology>
    </subcellularLocation>
</comment>
<feature type="transmembrane region" description="Helical" evidence="6">
    <location>
        <begin position="238"/>
        <end position="262"/>
    </location>
</feature>
<evidence type="ECO:0000256" key="4">
    <source>
        <dbReference type="ARBA" id="ARBA00022989"/>
    </source>
</evidence>
<evidence type="ECO:0000256" key="1">
    <source>
        <dbReference type="ARBA" id="ARBA00004651"/>
    </source>
</evidence>
<evidence type="ECO:0000256" key="3">
    <source>
        <dbReference type="ARBA" id="ARBA00022692"/>
    </source>
</evidence>
<feature type="transmembrane region" description="Helical" evidence="6">
    <location>
        <begin position="364"/>
        <end position="385"/>
    </location>
</feature>
<evidence type="ECO:0000313" key="9">
    <source>
        <dbReference type="Proteomes" id="UP000315700"/>
    </source>
</evidence>
<dbReference type="SUPFAM" id="SSF82866">
    <property type="entry name" value="Multidrug efflux transporter AcrB transmembrane domain"/>
    <property type="match status" value="2"/>
</dbReference>
<feature type="transmembrane region" description="Helical" evidence="6">
    <location>
        <begin position="646"/>
        <end position="665"/>
    </location>
</feature>
<keyword evidence="2" id="KW-1003">Cell membrane</keyword>
<feature type="transmembrane region" description="Helical" evidence="6">
    <location>
        <begin position="282"/>
        <end position="304"/>
    </location>
</feature>
<organism evidence="8 9">
    <name type="scientific">Caulifigura coniformis</name>
    <dbReference type="NCBI Taxonomy" id="2527983"/>
    <lineage>
        <taxon>Bacteria</taxon>
        <taxon>Pseudomonadati</taxon>
        <taxon>Planctomycetota</taxon>
        <taxon>Planctomycetia</taxon>
        <taxon>Planctomycetales</taxon>
        <taxon>Planctomycetaceae</taxon>
        <taxon>Caulifigura</taxon>
    </lineage>
</organism>
<gene>
    <name evidence="8" type="ORF">Pan44_46530</name>
</gene>
<dbReference type="InParanoid" id="A0A517SKF2"/>
<dbReference type="PANTHER" id="PTHR33406:SF12">
    <property type="entry name" value="BLR2997 PROTEIN"/>
    <property type="match status" value="1"/>
</dbReference>
<dbReference type="OrthoDB" id="2112773at2"/>
<feature type="transmembrane region" description="Helical" evidence="6">
    <location>
        <begin position="671"/>
        <end position="697"/>
    </location>
</feature>
<dbReference type="EMBL" id="CP036271">
    <property type="protein sequence ID" value="QDT56596.1"/>
    <property type="molecule type" value="Genomic_DNA"/>
</dbReference>
<dbReference type="Proteomes" id="UP000315700">
    <property type="component" value="Chromosome"/>
</dbReference>
<evidence type="ECO:0000313" key="8">
    <source>
        <dbReference type="EMBL" id="QDT56596.1"/>
    </source>
</evidence>
<dbReference type="GO" id="GO:0005886">
    <property type="term" value="C:plasma membrane"/>
    <property type="evidence" value="ECO:0007669"/>
    <property type="project" value="UniProtKB-SubCell"/>
</dbReference>
<feature type="domain" description="Membrane transport protein MMPL" evidence="7">
    <location>
        <begin position="143"/>
        <end position="339"/>
    </location>
</feature>
<dbReference type="InterPro" id="IPR004869">
    <property type="entry name" value="MMPL_dom"/>
</dbReference>
<sequence>MATGFFKFASRPLLWAVILTFPFLLWNSSRLKSNNETETWLPRGTPVRLEYERFKRDFGADEVIVVAVRPDAVQPQLIEAVAARLEQLEGIATCWTPDRMVKRMTDLGVDPGEARDRLKGLVIGKKEELLGILASMSAHGLKNRKETVVEVRKVLDYCQLASPEICLTGGPVVVSELDRLGSPEASRGFFAAMLVICWALLQYSLKDFRMSLSVLGVTLWSIYLTHFAIVALGGQMNFIMGSLSVMVMVFTLGIAVHVLDYYTAARDAKHADPLGHALKESVWPCLLSTLTTLLGLISLNVSSIKPVGDFGYAAALGAVIASFVGLVFVPALISIWPDYSPKQAAHRSLINFAKWGGFIGRYRFAAIGFGAILMIVSGFGIAKLAPRLDPVDFLPRENLVRRDLRRIEQELTGANSIEAIVDFGVSDTPFVKRLETVRDTQRLISSHAAVRHTLSIASFFPEQLPENPLALSALFSKAQSGDSSSGLLAQEQRLWRISVRLTDAMSSALVCDDLARLTANSPVPIRFTGIAPMLGNAQAEIFSGFWQSFSQAVLTIWLVMVIALRSPLIGIIAMIPNIMPIVIVFGAVGHAGLPVDIGMMMTGSIALGISVDCTFHFLVFFQNAVKKGKTAIEACQAALEHSGRPLVESTVISTIGMLALCLSSFTPTSRFGFLMASQMVTSLLGEMVFLPALLCILGTRIKRSREKVVGTSQFAAKTAASAPLPERAAG</sequence>
<dbReference type="Gene3D" id="1.20.1640.10">
    <property type="entry name" value="Multidrug efflux transporter AcrB transmembrane domain"/>
    <property type="match status" value="2"/>
</dbReference>
<evidence type="ECO:0000256" key="6">
    <source>
        <dbReference type="SAM" id="Phobius"/>
    </source>
</evidence>
<accession>A0A517SKF2</accession>
<feature type="transmembrane region" description="Helical" evidence="6">
    <location>
        <begin position="605"/>
        <end position="625"/>
    </location>
</feature>
<evidence type="ECO:0000256" key="5">
    <source>
        <dbReference type="ARBA" id="ARBA00023136"/>
    </source>
</evidence>
<feature type="transmembrane region" description="Helical" evidence="6">
    <location>
        <begin position="212"/>
        <end position="232"/>
    </location>
</feature>
<reference evidence="8 9" key="1">
    <citation type="submission" date="2019-02" db="EMBL/GenBank/DDBJ databases">
        <title>Deep-cultivation of Planctomycetes and their phenomic and genomic characterization uncovers novel biology.</title>
        <authorList>
            <person name="Wiegand S."/>
            <person name="Jogler M."/>
            <person name="Boedeker C."/>
            <person name="Pinto D."/>
            <person name="Vollmers J."/>
            <person name="Rivas-Marin E."/>
            <person name="Kohn T."/>
            <person name="Peeters S.H."/>
            <person name="Heuer A."/>
            <person name="Rast P."/>
            <person name="Oberbeckmann S."/>
            <person name="Bunk B."/>
            <person name="Jeske O."/>
            <person name="Meyerdierks A."/>
            <person name="Storesund J.E."/>
            <person name="Kallscheuer N."/>
            <person name="Luecker S."/>
            <person name="Lage O.M."/>
            <person name="Pohl T."/>
            <person name="Merkel B.J."/>
            <person name="Hornburger P."/>
            <person name="Mueller R.-W."/>
            <person name="Bruemmer F."/>
            <person name="Labrenz M."/>
            <person name="Spormann A.M."/>
            <person name="Op den Camp H."/>
            <person name="Overmann J."/>
            <person name="Amann R."/>
            <person name="Jetten M.S.M."/>
            <person name="Mascher T."/>
            <person name="Medema M.H."/>
            <person name="Devos D.P."/>
            <person name="Kaster A.-K."/>
            <person name="Ovreas L."/>
            <person name="Rohde M."/>
            <person name="Galperin M.Y."/>
            <person name="Jogler C."/>
        </authorList>
    </citation>
    <scope>NUCLEOTIDE SEQUENCE [LARGE SCALE GENOMIC DNA]</scope>
    <source>
        <strain evidence="8 9">Pan44</strain>
    </source>
</reference>
<evidence type="ECO:0000259" key="7">
    <source>
        <dbReference type="Pfam" id="PF03176"/>
    </source>
</evidence>
<feature type="transmembrane region" description="Helical" evidence="6">
    <location>
        <begin position="310"/>
        <end position="333"/>
    </location>
</feature>
<dbReference type="Pfam" id="PF03176">
    <property type="entry name" value="MMPL"/>
    <property type="match status" value="2"/>
</dbReference>
<dbReference type="AlphaFoldDB" id="A0A517SKF2"/>
<name>A0A517SKF2_9PLAN</name>
<keyword evidence="3 6" id="KW-0812">Transmembrane</keyword>
<feature type="domain" description="Membrane transport protein MMPL" evidence="7">
    <location>
        <begin position="398"/>
        <end position="705"/>
    </location>
</feature>
<evidence type="ECO:0000256" key="2">
    <source>
        <dbReference type="ARBA" id="ARBA00022475"/>
    </source>
</evidence>
<keyword evidence="5 6" id="KW-0472">Membrane</keyword>
<dbReference type="KEGG" id="ccos:Pan44_46530"/>